<dbReference type="SUPFAM" id="SSF53448">
    <property type="entry name" value="Nucleotide-diphospho-sugar transferases"/>
    <property type="match status" value="1"/>
</dbReference>
<dbReference type="InterPro" id="IPR029044">
    <property type="entry name" value="Nucleotide-diphossugar_trans"/>
</dbReference>
<dbReference type="Gene3D" id="3.90.550.10">
    <property type="entry name" value="Spore Coat Polysaccharide Biosynthesis Protein SpsA, Chain A"/>
    <property type="match status" value="1"/>
</dbReference>
<protein>
    <recommendedName>
        <fullName evidence="3">Glycosyl transferase</fullName>
    </recommendedName>
</protein>
<dbReference type="RefSeq" id="WP_209750251.1">
    <property type="nucleotide sequence ID" value="NZ_JBHSMH010000021.1"/>
</dbReference>
<gene>
    <name evidence="1" type="ORF">ACFPPD_08955</name>
</gene>
<evidence type="ECO:0000313" key="2">
    <source>
        <dbReference type="Proteomes" id="UP001596105"/>
    </source>
</evidence>
<dbReference type="Proteomes" id="UP001596105">
    <property type="component" value="Unassembled WGS sequence"/>
</dbReference>
<proteinExistence type="predicted"/>
<accession>A0ABW0LU62</accession>
<dbReference type="EMBL" id="JBHSMH010000021">
    <property type="protein sequence ID" value="MFC5468851.1"/>
    <property type="molecule type" value="Genomic_DNA"/>
</dbReference>
<name>A0ABW0LU62_9BACL</name>
<keyword evidence="2" id="KW-1185">Reference proteome</keyword>
<evidence type="ECO:0000313" key="1">
    <source>
        <dbReference type="EMBL" id="MFC5468851.1"/>
    </source>
</evidence>
<organism evidence="1 2">
    <name type="scientific">Cohnella suwonensis</name>
    <dbReference type="NCBI Taxonomy" id="696072"/>
    <lineage>
        <taxon>Bacteria</taxon>
        <taxon>Bacillati</taxon>
        <taxon>Bacillota</taxon>
        <taxon>Bacilli</taxon>
        <taxon>Bacillales</taxon>
        <taxon>Paenibacillaceae</taxon>
        <taxon>Cohnella</taxon>
    </lineage>
</organism>
<reference evidence="2" key="1">
    <citation type="journal article" date="2019" name="Int. J. Syst. Evol. Microbiol.">
        <title>The Global Catalogue of Microorganisms (GCM) 10K type strain sequencing project: providing services to taxonomists for standard genome sequencing and annotation.</title>
        <authorList>
            <consortium name="The Broad Institute Genomics Platform"/>
            <consortium name="The Broad Institute Genome Sequencing Center for Infectious Disease"/>
            <person name="Wu L."/>
            <person name="Ma J."/>
        </authorList>
    </citation>
    <scope>NUCLEOTIDE SEQUENCE [LARGE SCALE GENOMIC DNA]</scope>
    <source>
        <strain evidence="2">CCUG 57113</strain>
    </source>
</reference>
<evidence type="ECO:0008006" key="3">
    <source>
        <dbReference type="Google" id="ProtNLM"/>
    </source>
</evidence>
<comment type="caution">
    <text evidence="1">The sequence shown here is derived from an EMBL/GenBank/DDBJ whole genome shotgun (WGS) entry which is preliminary data.</text>
</comment>
<sequence length="383" mass="43909">MIICTVTAANHLAFAKVLAKSANVHVKGSKVVLCLMENQIHPEATGFYDVVLIKDLGIPNVDSHIANKNIYELSQIIKPYLLQYAFNRYGEETKFVYLDADSRVYSSFEEIDNLLDRQNIVLTPHRVKPQNHPNAITEELVNLKDGVFQVGFIGLSKTTEAQRFLKWWAARCHDYAIVDRSRGLFGDQKWLNLVPCFFKGVYILREPAYHVASWNLSQRKLKRDPELGYTVGGKPLVFFHFSGMGKWLDKSIALHASKNGNVQNLVNEYKLDLKNSGYDDLINILWDFEKILRHEANQQPVVKPPLEQAAIEEPLISEFVQEPDEEEESEPVIVQRSEPIIELVESAPADRQFGQFWNKGWIISIWDQIKALKTALINKFSRK</sequence>